<dbReference type="Proteomes" id="UP000284779">
    <property type="component" value="Unassembled WGS sequence"/>
</dbReference>
<dbReference type="GO" id="GO:0030246">
    <property type="term" value="F:carbohydrate binding"/>
    <property type="evidence" value="ECO:0007669"/>
    <property type="project" value="InterPro"/>
</dbReference>
<comment type="caution">
    <text evidence="6">The sequence shown here is derived from an EMBL/GenBank/DDBJ whole genome shotgun (WGS) entry which is preliminary data.</text>
</comment>
<dbReference type="PANTHER" id="PTHR34294">
    <property type="entry name" value="TRANSCRIPTIONAL REGULATOR-RELATED"/>
    <property type="match status" value="1"/>
</dbReference>
<dbReference type="PANTHER" id="PTHR34294:SF1">
    <property type="entry name" value="TRANSCRIPTIONAL REGULATOR LSRR"/>
    <property type="match status" value="1"/>
</dbReference>
<dbReference type="Proteomes" id="UP000284598">
    <property type="component" value="Unassembled WGS sequence"/>
</dbReference>
<evidence type="ECO:0000313" key="7">
    <source>
        <dbReference type="EMBL" id="RHA52581.1"/>
    </source>
</evidence>
<reference evidence="8 9" key="1">
    <citation type="submission" date="2018-08" db="EMBL/GenBank/DDBJ databases">
        <title>A genome reference for cultivated species of the human gut microbiota.</title>
        <authorList>
            <person name="Zou Y."/>
            <person name="Xue W."/>
            <person name="Luo G."/>
        </authorList>
    </citation>
    <scope>NUCLEOTIDE SEQUENCE [LARGE SCALE GENOMIC DNA]</scope>
    <source>
        <strain evidence="7 8">AM43-2</strain>
        <strain evidence="6 9">AM44-11BH</strain>
    </source>
</reference>
<protein>
    <submittedName>
        <fullName evidence="6">Winged helix-turn-helix transcriptional regulator</fullName>
    </submittedName>
</protein>
<keyword evidence="3" id="KW-0238">DNA-binding</keyword>
<dbReference type="GO" id="GO:0003677">
    <property type="term" value="F:DNA binding"/>
    <property type="evidence" value="ECO:0007669"/>
    <property type="project" value="UniProtKB-KW"/>
</dbReference>
<gene>
    <name evidence="7" type="ORF">DW929_10945</name>
    <name evidence="6" type="ORF">DW944_01840</name>
</gene>
<feature type="domain" description="Sugar-binding" evidence="5">
    <location>
        <begin position="56"/>
        <end position="309"/>
    </location>
</feature>
<dbReference type="InterPro" id="IPR007324">
    <property type="entry name" value="Sugar-bd_dom_put"/>
</dbReference>
<dbReference type="SUPFAM" id="SSF46785">
    <property type="entry name" value="Winged helix' DNA-binding domain"/>
    <property type="match status" value="1"/>
</dbReference>
<keyword evidence="4" id="KW-0804">Transcription</keyword>
<dbReference type="Gene3D" id="1.10.10.10">
    <property type="entry name" value="Winged helix-like DNA-binding domain superfamily/Winged helix DNA-binding domain"/>
    <property type="match status" value="1"/>
</dbReference>
<keyword evidence="9" id="KW-1185">Reference proteome</keyword>
<evidence type="ECO:0000313" key="9">
    <source>
        <dbReference type="Proteomes" id="UP000284779"/>
    </source>
</evidence>
<evidence type="ECO:0000256" key="1">
    <source>
        <dbReference type="ARBA" id="ARBA00010466"/>
    </source>
</evidence>
<dbReference type="SUPFAM" id="SSF100950">
    <property type="entry name" value="NagB/RpiA/CoA transferase-like"/>
    <property type="match status" value="1"/>
</dbReference>
<dbReference type="InterPro" id="IPR036390">
    <property type="entry name" value="WH_DNA-bd_sf"/>
</dbReference>
<dbReference type="InterPro" id="IPR036388">
    <property type="entry name" value="WH-like_DNA-bd_sf"/>
</dbReference>
<dbReference type="AlphaFoldDB" id="A0A413RB97"/>
<dbReference type="Gene3D" id="3.40.50.1360">
    <property type="match status" value="1"/>
</dbReference>
<evidence type="ECO:0000256" key="4">
    <source>
        <dbReference type="ARBA" id="ARBA00023163"/>
    </source>
</evidence>
<dbReference type="EMBL" id="QSFO01000014">
    <property type="protein sequence ID" value="RHA52581.1"/>
    <property type="molecule type" value="Genomic_DNA"/>
</dbReference>
<sequence length="312" mass="34083">MNNHESLLVHVAQLYYHQNLNQSEISKIVGLSRPTVSRMLEEAREIGIVEIIVHDPIRKNHDLSARLRDQLGLREALIISGKYQHDVALEKCANEAAQFVSSILDNNMSIGFSWGRAIRAVCNAFQSSEYYNVTVVQMAGCLSVGDPTYDGLELATTVAQKFNASYTNIVSPVYVDHMLVQQALLAAPQIKKALAATRNLDIVLTGVGTLDDTNGSSYLFTGSENDLKLAKEYGAVGHVLARLMDKDGNEVTFPNHYPIAAPLEALREADWSIGIVASKKKALATLAAIKGGYINCLIADESLALELLKLTK</sequence>
<dbReference type="InterPro" id="IPR051054">
    <property type="entry name" value="SorC_transcr_regulators"/>
</dbReference>
<organism evidence="6 9">
    <name type="scientific">Eubacterium ventriosum</name>
    <dbReference type="NCBI Taxonomy" id="39496"/>
    <lineage>
        <taxon>Bacteria</taxon>
        <taxon>Bacillati</taxon>
        <taxon>Bacillota</taxon>
        <taxon>Clostridia</taxon>
        <taxon>Eubacteriales</taxon>
        <taxon>Eubacteriaceae</taxon>
        <taxon>Eubacterium</taxon>
    </lineage>
</organism>
<dbReference type="InterPro" id="IPR037171">
    <property type="entry name" value="NagB/RpiA_transferase-like"/>
</dbReference>
<dbReference type="RefSeq" id="WP_117969403.1">
    <property type="nucleotide sequence ID" value="NZ_CAUBDO010000014.1"/>
</dbReference>
<evidence type="ECO:0000313" key="6">
    <source>
        <dbReference type="EMBL" id="RHA19913.1"/>
    </source>
</evidence>
<dbReference type="Pfam" id="PF13412">
    <property type="entry name" value="HTH_24"/>
    <property type="match status" value="1"/>
</dbReference>
<dbReference type="EMBL" id="QSFD01000002">
    <property type="protein sequence ID" value="RHA19913.1"/>
    <property type="molecule type" value="Genomic_DNA"/>
</dbReference>
<evidence type="ECO:0000256" key="2">
    <source>
        <dbReference type="ARBA" id="ARBA00023015"/>
    </source>
</evidence>
<keyword evidence="2" id="KW-0805">Transcription regulation</keyword>
<evidence type="ECO:0000256" key="3">
    <source>
        <dbReference type="ARBA" id="ARBA00023125"/>
    </source>
</evidence>
<dbReference type="Pfam" id="PF04198">
    <property type="entry name" value="Sugar-bind"/>
    <property type="match status" value="1"/>
</dbReference>
<accession>A0A413RB97</accession>
<evidence type="ECO:0000313" key="8">
    <source>
        <dbReference type="Proteomes" id="UP000284598"/>
    </source>
</evidence>
<evidence type="ECO:0000259" key="5">
    <source>
        <dbReference type="Pfam" id="PF04198"/>
    </source>
</evidence>
<name>A0A413RB97_9FIRM</name>
<proteinExistence type="inferred from homology"/>
<comment type="similarity">
    <text evidence="1">Belongs to the SorC transcriptional regulatory family.</text>
</comment>